<keyword evidence="8" id="KW-1185">Reference proteome</keyword>
<dbReference type="InterPro" id="IPR036915">
    <property type="entry name" value="Cyclin-like_sf"/>
</dbReference>
<feature type="compositionally biased region" description="Low complexity" evidence="3">
    <location>
        <begin position="376"/>
        <end position="388"/>
    </location>
</feature>
<evidence type="ECO:0000256" key="2">
    <source>
        <dbReference type="RuleBase" id="RU000383"/>
    </source>
</evidence>
<dbReference type="AlphaFoldDB" id="W5J857"/>
<evidence type="ECO:0000313" key="6">
    <source>
        <dbReference type="EMBL" id="ETN60151.1"/>
    </source>
</evidence>
<dbReference type="InterPro" id="IPR004367">
    <property type="entry name" value="Cyclin_C-dom"/>
</dbReference>
<feature type="domain" description="Cyclin C-terminal" evidence="5">
    <location>
        <begin position="190"/>
        <end position="316"/>
    </location>
</feature>
<reference evidence="6 8" key="1">
    <citation type="journal article" date="2010" name="BMC Genomics">
        <title>Combination of measures distinguishes pre-miRNAs from other stem-loops in the genome of the newly sequenced Anopheles darlingi.</title>
        <authorList>
            <person name="Mendes N.D."/>
            <person name="Freitas A.T."/>
            <person name="Vasconcelos A.T."/>
            <person name="Sagot M.F."/>
        </authorList>
    </citation>
    <scope>NUCLEOTIDE SEQUENCE</scope>
</reference>
<dbReference type="OMA" id="QEICMET"/>
<evidence type="ECO:0000313" key="7">
    <source>
        <dbReference type="EnsemblMetazoa" id="ADAC008229-PA"/>
    </source>
</evidence>
<evidence type="ECO:0000313" key="8">
    <source>
        <dbReference type="Proteomes" id="UP000000673"/>
    </source>
</evidence>
<dbReference type="EnsemblMetazoa" id="ADAC008229-RA">
    <property type="protein sequence ID" value="ADAC008229-PA"/>
    <property type="gene ID" value="ADAC008229"/>
</dbReference>
<dbReference type="SMART" id="SM00385">
    <property type="entry name" value="CYCLIN"/>
    <property type="match status" value="2"/>
</dbReference>
<reference evidence="6" key="2">
    <citation type="submission" date="2010-05" db="EMBL/GenBank/DDBJ databases">
        <authorList>
            <person name="Almeida L.G."/>
            <person name="Nicolas M.F."/>
            <person name="Souza R.C."/>
            <person name="Vasconcelos A.T.R."/>
        </authorList>
    </citation>
    <scope>NUCLEOTIDE SEQUENCE</scope>
</reference>
<feature type="region of interest" description="Disordered" evidence="3">
    <location>
        <begin position="301"/>
        <end position="682"/>
    </location>
</feature>
<reference evidence="6" key="3">
    <citation type="journal article" date="2013" name="Nucleic Acids Res.">
        <title>The genome of Anopheles darlingi, the main neotropical malaria vector.</title>
        <authorList>
            <person name="Marinotti O."/>
            <person name="Cerqueira G.C."/>
            <person name="de Almeida L.G."/>
            <person name="Ferro M.I."/>
            <person name="Loreto E.L."/>
            <person name="Zaha A."/>
            <person name="Teixeira S.M."/>
            <person name="Wespiser A.R."/>
            <person name="Almeida E Silva A."/>
            <person name="Schlindwein A.D."/>
            <person name="Pacheco A.C."/>
            <person name="Silva A.L."/>
            <person name="Graveley B.R."/>
            <person name="Walenz B.P."/>
            <person name="Lima Bde A."/>
            <person name="Ribeiro C.A."/>
            <person name="Nunes-Silva C.G."/>
            <person name="de Carvalho C.R."/>
            <person name="Soares C.M."/>
            <person name="de Menezes C.B."/>
            <person name="Matiolli C."/>
            <person name="Caffrey D."/>
            <person name="Araujo D.A."/>
            <person name="de Oliveira D.M."/>
            <person name="Golenbock D."/>
            <person name="Grisard E.C."/>
            <person name="Fantinatti-Garboggini F."/>
            <person name="de Carvalho F.M."/>
            <person name="Barcellos F.G."/>
            <person name="Prosdocimi F."/>
            <person name="May G."/>
            <person name="Azevedo Junior G.M."/>
            <person name="Guimaraes G.M."/>
            <person name="Goldman G.H."/>
            <person name="Padilha I.Q."/>
            <person name="Batista Jda S."/>
            <person name="Ferro J.A."/>
            <person name="Ribeiro J.M."/>
            <person name="Fietto J.L."/>
            <person name="Dabbas K.M."/>
            <person name="Cerdeira L."/>
            <person name="Agnez-Lima L.F."/>
            <person name="Brocchi M."/>
            <person name="de Carvalho M.O."/>
            <person name="Teixeira Mde M."/>
            <person name="Diniz Maia Mde M."/>
            <person name="Goldman M.H."/>
            <person name="Cruz Schneider M.P."/>
            <person name="Felipe M.S."/>
            <person name="Hungria M."/>
            <person name="Nicolas M.F."/>
            <person name="Pereira M."/>
            <person name="Montes M.A."/>
            <person name="Cantao M.E."/>
            <person name="Vincentz M."/>
            <person name="Rafael M.S."/>
            <person name="Silverman N."/>
            <person name="Stoco P.H."/>
            <person name="Souza R.C."/>
            <person name="Vicentini R."/>
            <person name="Gazzinelli R.T."/>
            <person name="Neves Rde O."/>
            <person name="Silva R."/>
            <person name="Astolfi-Filho S."/>
            <person name="Maciel T.E."/>
            <person name="Urmenyi T.P."/>
            <person name="Tadei W.P."/>
            <person name="Camargo E.P."/>
            <person name="de Vasconcelos A.T."/>
        </authorList>
    </citation>
    <scope>NUCLEOTIDE SEQUENCE</scope>
</reference>
<feature type="compositionally biased region" description="Basic and acidic residues" evidence="3">
    <location>
        <begin position="301"/>
        <end position="311"/>
    </location>
</feature>
<dbReference type="CDD" id="cd20589">
    <property type="entry name" value="CYCLIN_CCNL1_rpt1"/>
    <property type="match status" value="1"/>
</dbReference>
<dbReference type="FunFam" id="1.10.472.10:FF:000031">
    <property type="entry name" value="cyclin-L1-1-like isoform X1"/>
    <property type="match status" value="1"/>
</dbReference>
<protein>
    <submittedName>
        <fullName evidence="6">Cyclin l</fullName>
    </submittedName>
</protein>
<dbReference type="PANTHER" id="PTHR10026">
    <property type="entry name" value="CYCLIN"/>
    <property type="match status" value="1"/>
</dbReference>
<comment type="similarity">
    <text evidence="2">Belongs to the cyclin family.</text>
</comment>
<feature type="compositionally biased region" description="Basic residues" evidence="3">
    <location>
        <begin position="531"/>
        <end position="540"/>
    </location>
</feature>
<feature type="compositionally biased region" description="Low complexity" evidence="3">
    <location>
        <begin position="344"/>
        <end position="366"/>
    </location>
</feature>
<dbReference type="GO" id="GO:0016538">
    <property type="term" value="F:cyclin-dependent protein serine/threonine kinase regulator activity"/>
    <property type="evidence" value="ECO:0007669"/>
    <property type="project" value="InterPro"/>
</dbReference>
<dbReference type="SUPFAM" id="SSF47954">
    <property type="entry name" value="Cyclin-like"/>
    <property type="match status" value="2"/>
</dbReference>
<feature type="compositionally biased region" description="Basic and acidic residues" evidence="3">
    <location>
        <begin position="416"/>
        <end position="436"/>
    </location>
</feature>
<feature type="domain" description="Cyclin-like" evidence="4">
    <location>
        <begin position="79"/>
        <end position="181"/>
    </location>
</feature>
<dbReference type="Pfam" id="PF00134">
    <property type="entry name" value="Cyclin_N"/>
    <property type="match status" value="1"/>
</dbReference>
<feature type="compositionally biased region" description="Polar residues" evidence="3">
    <location>
        <begin position="1"/>
        <end position="16"/>
    </location>
</feature>
<dbReference type="Gene3D" id="1.10.472.10">
    <property type="entry name" value="Cyclin-like"/>
    <property type="match status" value="2"/>
</dbReference>
<feature type="compositionally biased region" description="Basic and acidic residues" evidence="3">
    <location>
        <begin position="578"/>
        <end position="588"/>
    </location>
</feature>
<dbReference type="HOGENOM" id="CLU_022000_6_0_1"/>
<dbReference type="InterPro" id="IPR006671">
    <property type="entry name" value="Cyclin_N"/>
</dbReference>
<evidence type="ECO:0000256" key="3">
    <source>
        <dbReference type="SAM" id="MobiDB-lite"/>
    </source>
</evidence>
<feature type="compositionally biased region" description="Basic and acidic residues" evidence="3">
    <location>
        <begin position="599"/>
        <end position="649"/>
    </location>
</feature>
<feature type="compositionally biased region" description="Basic residues" evidence="3">
    <location>
        <begin position="510"/>
        <end position="521"/>
    </location>
</feature>
<reference evidence="7" key="4">
    <citation type="submission" date="2015-06" db="UniProtKB">
        <authorList>
            <consortium name="EnsemblMetazoa"/>
        </authorList>
    </citation>
    <scope>IDENTIFICATION</scope>
</reference>
<dbReference type="EMBL" id="ADMH02001966">
    <property type="protein sequence ID" value="ETN60151.1"/>
    <property type="molecule type" value="Genomic_DNA"/>
</dbReference>
<evidence type="ECO:0000256" key="1">
    <source>
        <dbReference type="ARBA" id="ARBA00023127"/>
    </source>
</evidence>
<name>W5J857_ANODA</name>
<feature type="compositionally biased region" description="Basic and acidic residues" evidence="3">
    <location>
        <begin position="557"/>
        <end position="571"/>
    </location>
</feature>
<dbReference type="SMART" id="SM01332">
    <property type="entry name" value="Cyclin_C"/>
    <property type="match status" value="1"/>
</dbReference>
<dbReference type="GO" id="GO:0006357">
    <property type="term" value="P:regulation of transcription by RNA polymerase II"/>
    <property type="evidence" value="ECO:0007669"/>
    <property type="project" value="InterPro"/>
</dbReference>
<feature type="compositionally biased region" description="Low complexity" evidence="3">
    <location>
        <begin position="395"/>
        <end position="412"/>
    </location>
</feature>
<dbReference type="FunFam" id="1.10.472.10:FF:000016">
    <property type="entry name" value="cyclin-L1 isoform X1"/>
    <property type="match status" value="1"/>
</dbReference>
<dbReference type="STRING" id="43151.W5J857"/>
<gene>
    <name evidence="6" type="ORF">AND_008229</name>
</gene>
<feature type="compositionally biased region" description="Basic residues" evidence="3">
    <location>
        <begin position="437"/>
        <end position="475"/>
    </location>
</feature>
<evidence type="ECO:0000259" key="5">
    <source>
        <dbReference type="SMART" id="SM01332"/>
    </source>
</evidence>
<feature type="compositionally biased region" description="Basic and acidic residues" evidence="3">
    <location>
        <begin position="666"/>
        <end position="682"/>
    </location>
</feature>
<sequence>MSVSKTVTETVANNSKAAGEPTPPPATASANLPLQRPYGKIVLTLENCLLPEAKLDQTPSQSDGLDRETETDLRILGCELIQTAGILLKLPQVAMATGQVLFQRFFYSKSFVRHSMEATAMSCICLASKIEEAPRRIRDVINVFHHIKQVRSQRPMIPMILDQHYINLKSQVIKAERRVLKELGFCVHVKHPHKLIVMYLKYLELEMHQSMMQMAWNFMNDSFRTDVFVRHQPETIACACIYLTARKQNIPLPNNPPWFVIFRVSEDDMLDVSYRIMALYRRAKPNAEQLDLAVEALKKQYQEQRKKDRPDTSTPPTVITVDRNNGSHNAWGGFIQRALPPAPNANSSNTSNATTTTTTTATTTSAVTLGGGTVPTAGNNGSTAGTGSIANVHQNTTNSGTNSNNNNNESSSDGAKLLDGDGKRSSRSRSKSETSRSRSKSRSLSRSRSPSRSHSRSRSRTSRSRSKTKTSRSRSRSLVSRSRSRSRSRSAAHSPHYSTAEGKTGSGGKRSGKKSRHRSKTPSKLTSSTASKKKLSRHYSSRTPSPDSPQKYKKSDKKYDRRSGRDERGSDNRYTNGTDRDRERDRVKTSNIGTLGAMLEHRERHRDRERERDRERDRVRSDKGGYDRDDYRGRSEKEYRGNGKHDKYSSSRHNSPSHGRHRSSKHERDRSRERDRDRDRRR</sequence>
<dbReference type="VEuPathDB" id="VectorBase:ADAR2_000801"/>
<feature type="domain" description="Cyclin-like" evidence="4">
    <location>
        <begin position="194"/>
        <end position="279"/>
    </location>
</feature>
<proteinExistence type="inferred from homology"/>
<dbReference type="CDD" id="cd20533">
    <property type="entry name" value="CYCLIN_CCNL_rpt2"/>
    <property type="match status" value="1"/>
</dbReference>
<dbReference type="VEuPathDB" id="VectorBase:ADAC008229"/>
<accession>W5J857</accession>
<feature type="compositionally biased region" description="Polar residues" evidence="3">
    <location>
        <begin position="312"/>
        <end position="328"/>
    </location>
</feature>
<dbReference type="InterPro" id="IPR043198">
    <property type="entry name" value="Cyclin/Ssn8"/>
</dbReference>
<organism evidence="6">
    <name type="scientific">Anopheles darlingi</name>
    <name type="common">Mosquito</name>
    <dbReference type="NCBI Taxonomy" id="43151"/>
    <lineage>
        <taxon>Eukaryota</taxon>
        <taxon>Metazoa</taxon>
        <taxon>Ecdysozoa</taxon>
        <taxon>Arthropoda</taxon>
        <taxon>Hexapoda</taxon>
        <taxon>Insecta</taxon>
        <taxon>Pterygota</taxon>
        <taxon>Neoptera</taxon>
        <taxon>Endopterygota</taxon>
        <taxon>Diptera</taxon>
        <taxon>Nematocera</taxon>
        <taxon>Culicoidea</taxon>
        <taxon>Culicidae</taxon>
        <taxon>Anophelinae</taxon>
        <taxon>Anopheles</taxon>
    </lineage>
</organism>
<feature type="region of interest" description="Disordered" evidence="3">
    <location>
        <begin position="1"/>
        <end position="32"/>
    </location>
</feature>
<keyword evidence="1 2" id="KW-0195">Cyclin</keyword>
<evidence type="ECO:0000259" key="4">
    <source>
        <dbReference type="SMART" id="SM00385"/>
    </source>
</evidence>
<dbReference type="eggNOG" id="KOG0835">
    <property type="taxonomic scope" value="Eukaryota"/>
</dbReference>
<dbReference type="Proteomes" id="UP000000673">
    <property type="component" value="Unassembled WGS sequence"/>
</dbReference>
<dbReference type="InterPro" id="IPR013763">
    <property type="entry name" value="Cyclin-like_dom"/>
</dbReference>